<feature type="domain" description="Cation efflux protein transmembrane" evidence="7">
    <location>
        <begin position="9"/>
        <end position="218"/>
    </location>
</feature>
<dbReference type="InterPro" id="IPR027469">
    <property type="entry name" value="Cation_efflux_TMD_sf"/>
</dbReference>
<feature type="transmembrane region" description="Helical" evidence="6">
    <location>
        <begin position="42"/>
        <end position="63"/>
    </location>
</feature>
<evidence type="ECO:0000256" key="5">
    <source>
        <dbReference type="ARBA" id="ARBA00023136"/>
    </source>
</evidence>
<feature type="transmembrane region" description="Helical" evidence="6">
    <location>
        <begin position="150"/>
        <end position="173"/>
    </location>
</feature>
<feature type="transmembrane region" description="Helical" evidence="6">
    <location>
        <begin position="117"/>
        <end position="138"/>
    </location>
</feature>
<evidence type="ECO:0000313" key="9">
    <source>
        <dbReference type="Proteomes" id="UP000698752"/>
    </source>
</evidence>
<organism evidence="8 9">
    <name type="scientific">Neoroseomonas terrae</name>
    <dbReference type="NCBI Taxonomy" id="424799"/>
    <lineage>
        <taxon>Bacteria</taxon>
        <taxon>Pseudomonadati</taxon>
        <taxon>Pseudomonadota</taxon>
        <taxon>Alphaproteobacteria</taxon>
        <taxon>Acetobacterales</taxon>
        <taxon>Acetobacteraceae</taxon>
        <taxon>Neoroseomonas</taxon>
    </lineage>
</organism>
<keyword evidence="9" id="KW-1185">Reference proteome</keyword>
<name>A0ABS5EIA9_9PROT</name>
<feature type="transmembrane region" description="Helical" evidence="6">
    <location>
        <begin position="193"/>
        <end position="210"/>
    </location>
</feature>
<protein>
    <submittedName>
        <fullName evidence="8">Cation transporter</fullName>
    </submittedName>
</protein>
<keyword evidence="3 6" id="KW-0812">Transmembrane</keyword>
<feature type="transmembrane region" description="Helical" evidence="6">
    <location>
        <begin position="12"/>
        <end position="36"/>
    </location>
</feature>
<keyword evidence="5 6" id="KW-0472">Membrane</keyword>
<evidence type="ECO:0000256" key="6">
    <source>
        <dbReference type="SAM" id="Phobius"/>
    </source>
</evidence>
<dbReference type="Proteomes" id="UP000698752">
    <property type="component" value="Unassembled WGS sequence"/>
</dbReference>
<evidence type="ECO:0000256" key="1">
    <source>
        <dbReference type="ARBA" id="ARBA00004141"/>
    </source>
</evidence>
<evidence type="ECO:0000256" key="3">
    <source>
        <dbReference type="ARBA" id="ARBA00022692"/>
    </source>
</evidence>
<dbReference type="PANTHER" id="PTHR43840">
    <property type="entry name" value="MITOCHONDRIAL METAL TRANSPORTER 1-RELATED"/>
    <property type="match status" value="1"/>
</dbReference>
<evidence type="ECO:0000313" key="8">
    <source>
        <dbReference type="EMBL" id="MBR0650767.1"/>
    </source>
</evidence>
<evidence type="ECO:0000256" key="4">
    <source>
        <dbReference type="ARBA" id="ARBA00022989"/>
    </source>
</evidence>
<keyword evidence="4 6" id="KW-1133">Transmembrane helix</keyword>
<sequence>MRTEQDVLKTSIGATILVAASGIFFGIVSGSSSIAFDGAYSLMDAVMSVLALIVARLIMGYATDTIAPSRLRDRFSVGFWHLEPIVLGVNGLLLMGVSAYALINAVGSLLAGGNPLLFDYAIIYAAVTLAACVAMASFAKRANRSIRSEFIALDATAWMMSAGITAALLVAFIGGQLVQGTRFDWVTPYIDPAVLALVCLVLIPLPVPVVRRALEDILLMTPDGLRAHVDAVAADAVRQHGFESYRAYVARVGRSTQIDLYFVVPSGMPARTMEAWDRLRSEISERVGEESPNRWLTIVFTADEGWAD</sequence>
<dbReference type="SUPFAM" id="SSF161111">
    <property type="entry name" value="Cation efflux protein transmembrane domain-like"/>
    <property type="match status" value="1"/>
</dbReference>
<evidence type="ECO:0000256" key="2">
    <source>
        <dbReference type="ARBA" id="ARBA00022448"/>
    </source>
</evidence>
<dbReference type="EMBL" id="JAAEDI010000014">
    <property type="protein sequence ID" value="MBR0650767.1"/>
    <property type="molecule type" value="Genomic_DNA"/>
</dbReference>
<accession>A0ABS5EIA9</accession>
<dbReference type="PANTHER" id="PTHR43840:SF15">
    <property type="entry name" value="MITOCHONDRIAL METAL TRANSPORTER 1-RELATED"/>
    <property type="match status" value="1"/>
</dbReference>
<dbReference type="Pfam" id="PF01545">
    <property type="entry name" value="Cation_efflux"/>
    <property type="match status" value="1"/>
</dbReference>
<feature type="transmembrane region" description="Helical" evidence="6">
    <location>
        <begin position="84"/>
        <end position="111"/>
    </location>
</feature>
<gene>
    <name evidence="8" type="ORF">GXW78_13905</name>
</gene>
<keyword evidence="2" id="KW-0813">Transport</keyword>
<comment type="subcellular location">
    <subcellularLocation>
        <location evidence="1">Membrane</location>
        <topology evidence="1">Multi-pass membrane protein</topology>
    </subcellularLocation>
</comment>
<dbReference type="InterPro" id="IPR050291">
    <property type="entry name" value="CDF_Transporter"/>
</dbReference>
<dbReference type="InterPro" id="IPR058533">
    <property type="entry name" value="Cation_efflux_TM"/>
</dbReference>
<proteinExistence type="predicted"/>
<reference evidence="9" key="1">
    <citation type="journal article" date="2021" name="Syst. Appl. Microbiol.">
        <title>Roseomonas hellenica sp. nov., isolated from roots of wild-growing Alkanna tinctoria.</title>
        <authorList>
            <person name="Rat A."/>
            <person name="Naranjo H.D."/>
            <person name="Lebbe L."/>
            <person name="Cnockaert M."/>
            <person name="Krigas N."/>
            <person name="Grigoriadou K."/>
            <person name="Maloupa E."/>
            <person name="Willems A."/>
        </authorList>
    </citation>
    <scope>NUCLEOTIDE SEQUENCE [LARGE SCALE GENOMIC DNA]</scope>
    <source>
        <strain evidence="9">LMG 31159</strain>
    </source>
</reference>
<evidence type="ECO:0000259" key="7">
    <source>
        <dbReference type="Pfam" id="PF01545"/>
    </source>
</evidence>
<comment type="caution">
    <text evidence="8">The sequence shown here is derived from an EMBL/GenBank/DDBJ whole genome shotgun (WGS) entry which is preliminary data.</text>
</comment>
<dbReference type="RefSeq" id="WP_211869438.1">
    <property type="nucleotide sequence ID" value="NZ_JAAEDI010000014.1"/>
</dbReference>
<dbReference type="Gene3D" id="1.20.1510.10">
    <property type="entry name" value="Cation efflux protein transmembrane domain"/>
    <property type="match status" value="1"/>
</dbReference>